<evidence type="ECO:0000256" key="5">
    <source>
        <dbReference type="ARBA" id="ARBA00023004"/>
    </source>
</evidence>
<keyword evidence="4 7" id="KW-0560">Oxidoreductase</keyword>
<dbReference type="GO" id="GO:0016705">
    <property type="term" value="F:oxidoreductase activity, acting on paired donors, with incorporation or reduction of molecular oxygen"/>
    <property type="evidence" value="ECO:0007669"/>
    <property type="project" value="InterPro"/>
</dbReference>
<reference evidence="8" key="1">
    <citation type="submission" date="2020-11" db="EMBL/GenBank/DDBJ databases">
        <title>Isolation and identification of active actinomycetes.</title>
        <authorList>
            <person name="Yu B."/>
        </authorList>
    </citation>
    <scope>NUCLEOTIDE SEQUENCE</scope>
    <source>
        <strain evidence="8">NEAU-YB345</strain>
    </source>
</reference>
<protein>
    <submittedName>
        <fullName evidence="8">Cytochrome P450</fullName>
    </submittedName>
</protein>
<gene>
    <name evidence="8" type="ORF">I2501_16910</name>
</gene>
<keyword evidence="2 7" id="KW-0349">Heme</keyword>
<dbReference type="Proteomes" id="UP000657385">
    <property type="component" value="Unassembled WGS sequence"/>
</dbReference>
<dbReference type="FunFam" id="1.10.630.10:FF:000018">
    <property type="entry name" value="Cytochrome P450 monooxygenase"/>
    <property type="match status" value="1"/>
</dbReference>
<dbReference type="Pfam" id="PF00067">
    <property type="entry name" value="p450"/>
    <property type="match status" value="2"/>
</dbReference>
<accession>A0A931FDM3</accession>
<dbReference type="EMBL" id="JADPRT010000006">
    <property type="protein sequence ID" value="MBF9069708.1"/>
    <property type="molecule type" value="Genomic_DNA"/>
</dbReference>
<dbReference type="InterPro" id="IPR036396">
    <property type="entry name" value="Cyt_P450_sf"/>
</dbReference>
<evidence type="ECO:0000256" key="3">
    <source>
        <dbReference type="ARBA" id="ARBA00022723"/>
    </source>
</evidence>
<evidence type="ECO:0000313" key="9">
    <source>
        <dbReference type="Proteomes" id="UP000657385"/>
    </source>
</evidence>
<keyword evidence="5 7" id="KW-0408">Iron</keyword>
<dbReference type="PANTHER" id="PTHR46696:SF1">
    <property type="entry name" value="CYTOCHROME P450 YJIB-RELATED"/>
    <property type="match status" value="1"/>
</dbReference>
<keyword evidence="6 7" id="KW-0503">Monooxygenase</keyword>
<dbReference type="InterPro" id="IPR001128">
    <property type="entry name" value="Cyt_P450"/>
</dbReference>
<dbReference type="GO" id="GO:0004497">
    <property type="term" value="F:monooxygenase activity"/>
    <property type="evidence" value="ECO:0007669"/>
    <property type="project" value="UniProtKB-KW"/>
</dbReference>
<evidence type="ECO:0000256" key="2">
    <source>
        <dbReference type="ARBA" id="ARBA00022617"/>
    </source>
</evidence>
<keyword evidence="9" id="KW-1185">Reference proteome</keyword>
<dbReference type="InterPro" id="IPR002397">
    <property type="entry name" value="Cyt_P450_B"/>
</dbReference>
<evidence type="ECO:0000313" key="8">
    <source>
        <dbReference type="EMBL" id="MBF9069708.1"/>
    </source>
</evidence>
<dbReference type="PRINTS" id="PR00359">
    <property type="entry name" value="BP450"/>
</dbReference>
<evidence type="ECO:0000256" key="6">
    <source>
        <dbReference type="ARBA" id="ARBA00023033"/>
    </source>
</evidence>
<dbReference type="PROSITE" id="PS00086">
    <property type="entry name" value="CYTOCHROME_P450"/>
    <property type="match status" value="1"/>
</dbReference>
<dbReference type="PRINTS" id="PR00385">
    <property type="entry name" value="P450"/>
</dbReference>
<dbReference type="InterPro" id="IPR017972">
    <property type="entry name" value="Cyt_P450_CS"/>
</dbReference>
<dbReference type="GO" id="GO:0005506">
    <property type="term" value="F:iron ion binding"/>
    <property type="evidence" value="ECO:0007669"/>
    <property type="project" value="InterPro"/>
</dbReference>
<evidence type="ECO:0000256" key="4">
    <source>
        <dbReference type="ARBA" id="ARBA00023002"/>
    </source>
</evidence>
<organism evidence="8 9">
    <name type="scientific">Streptacidiphilus fuscans</name>
    <dbReference type="NCBI Taxonomy" id="2789292"/>
    <lineage>
        <taxon>Bacteria</taxon>
        <taxon>Bacillati</taxon>
        <taxon>Actinomycetota</taxon>
        <taxon>Actinomycetes</taxon>
        <taxon>Kitasatosporales</taxon>
        <taxon>Streptomycetaceae</taxon>
        <taxon>Streptacidiphilus</taxon>
    </lineage>
</organism>
<dbReference type="SUPFAM" id="SSF48264">
    <property type="entry name" value="Cytochrome P450"/>
    <property type="match status" value="1"/>
</dbReference>
<name>A0A931FDM3_9ACTN</name>
<comment type="similarity">
    <text evidence="1 7">Belongs to the cytochrome P450 family.</text>
</comment>
<proteinExistence type="inferred from homology"/>
<keyword evidence="3 7" id="KW-0479">Metal-binding</keyword>
<dbReference type="GO" id="GO:0020037">
    <property type="term" value="F:heme binding"/>
    <property type="evidence" value="ECO:0007669"/>
    <property type="project" value="InterPro"/>
</dbReference>
<evidence type="ECO:0000256" key="7">
    <source>
        <dbReference type="RuleBase" id="RU000461"/>
    </source>
</evidence>
<sequence length="427" mass="46773">MAHATEHTDAESHADADFSLFDPRFRADPYPGYTRLHAAGRLRRTAFGAWISPSYRVCSQVLRDPRFGRPELPEDGRTRSFLGLNPPDHTRLRRLAAKAFTPRLIEGLRPRIEELAEQLLDAALGQDGAQEQGNVHGQDNAQEQGEFDLVAAFAHPLPVIVISELLGVPTEDRDRFTAWSDTLARALGPEYLLPPDALAEIDSTRGQFEAYFRELAAQRRVQPTDDLLSALVAVCDDGEVLSEAELIATCTLLLIAGHETTVNLIANGTLALLREPQRLAWFRAHPEAAPAVVEELLRFDPPVQLTMRTALVDADVEGVPIAAGEQILLVIGAANRDPEVFADPDRLDFSRAENTGGSAGGTDRHLAFGLGIHFCLGAALARLEGQIALTAFARRVHEPELATDEVSYRDNLILRGPASLPVRHRRG</sequence>
<evidence type="ECO:0000256" key="1">
    <source>
        <dbReference type="ARBA" id="ARBA00010617"/>
    </source>
</evidence>
<dbReference type="AlphaFoldDB" id="A0A931FDM3"/>
<dbReference type="RefSeq" id="WP_196194875.1">
    <property type="nucleotide sequence ID" value="NZ_JADPRT010000006.1"/>
</dbReference>
<dbReference type="CDD" id="cd20625">
    <property type="entry name" value="CYP164-like"/>
    <property type="match status" value="1"/>
</dbReference>
<dbReference type="PANTHER" id="PTHR46696">
    <property type="entry name" value="P450, PUTATIVE (EUROFUNG)-RELATED"/>
    <property type="match status" value="1"/>
</dbReference>
<dbReference type="Gene3D" id="1.10.630.10">
    <property type="entry name" value="Cytochrome P450"/>
    <property type="match status" value="1"/>
</dbReference>
<comment type="caution">
    <text evidence="8">The sequence shown here is derived from an EMBL/GenBank/DDBJ whole genome shotgun (WGS) entry which is preliminary data.</text>
</comment>